<evidence type="ECO:0000256" key="6">
    <source>
        <dbReference type="ARBA" id="ARBA00023136"/>
    </source>
</evidence>
<evidence type="ECO:0000256" key="1">
    <source>
        <dbReference type="ARBA" id="ARBA00004651"/>
    </source>
</evidence>
<evidence type="ECO:0000313" key="11">
    <source>
        <dbReference type="Proteomes" id="UP000230363"/>
    </source>
</evidence>
<comment type="subcellular location">
    <subcellularLocation>
        <location evidence="1">Cell membrane</location>
        <topology evidence="1">Multi-pass membrane protein</topology>
    </subcellularLocation>
</comment>
<dbReference type="Gene3D" id="1.20.120.1220">
    <property type="match status" value="1"/>
</dbReference>
<evidence type="ECO:0000256" key="4">
    <source>
        <dbReference type="ARBA" id="ARBA00022692"/>
    </source>
</evidence>
<evidence type="ECO:0000259" key="9">
    <source>
        <dbReference type="Pfam" id="PF06750"/>
    </source>
</evidence>
<accession>A0A2M7Q8N0</accession>
<dbReference type="Proteomes" id="UP000230363">
    <property type="component" value="Unassembled WGS sequence"/>
</dbReference>
<keyword evidence="3" id="KW-1003">Cell membrane</keyword>
<feature type="non-terminal residue" evidence="10">
    <location>
        <position position="240"/>
    </location>
</feature>
<dbReference type="InterPro" id="IPR050882">
    <property type="entry name" value="Prepilin_peptidase/N-MTase"/>
</dbReference>
<evidence type="ECO:0000256" key="7">
    <source>
        <dbReference type="SAM" id="Phobius"/>
    </source>
</evidence>
<dbReference type="GO" id="GO:0005886">
    <property type="term" value="C:plasma membrane"/>
    <property type="evidence" value="ECO:0007669"/>
    <property type="project" value="UniProtKB-SubCell"/>
</dbReference>
<dbReference type="Pfam" id="PF06750">
    <property type="entry name" value="A24_N_bact"/>
    <property type="match status" value="1"/>
</dbReference>
<feature type="transmembrane region" description="Helical" evidence="7">
    <location>
        <begin position="80"/>
        <end position="101"/>
    </location>
</feature>
<comment type="similarity">
    <text evidence="2">Belongs to the peptidase A24 family.</text>
</comment>
<evidence type="ECO:0000259" key="8">
    <source>
        <dbReference type="Pfam" id="PF01478"/>
    </source>
</evidence>
<evidence type="ECO:0000256" key="2">
    <source>
        <dbReference type="ARBA" id="ARBA00005801"/>
    </source>
</evidence>
<proteinExistence type="inferred from homology"/>
<name>A0A2M7Q8N0_9BACT</name>
<dbReference type="InterPro" id="IPR010627">
    <property type="entry name" value="Prepilin_pept_A24_N"/>
</dbReference>
<feature type="transmembrane region" description="Helical" evidence="7">
    <location>
        <begin position="6"/>
        <end position="24"/>
    </location>
</feature>
<dbReference type="PANTHER" id="PTHR30487">
    <property type="entry name" value="TYPE 4 PREPILIN-LIKE PROTEINS LEADER PEPTIDE-PROCESSING ENZYME"/>
    <property type="match status" value="1"/>
</dbReference>
<comment type="caution">
    <text evidence="10">The sequence shown here is derived from an EMBL/GenBank/DDBJ whole genome shotgun (WGS) entry which is preliminary data.</text>
</comment>
<feature type="transmembrane region" description="Helical" evidence="7">
    <location>
        <begin position="176"/>
        <end position="197"/>
    </location>
</feature>
<sequence length="240" mass="27397">MVLNYITLFLFGSAIGSFLNVVSLRYKPGKKLFDENVIAGRSHCSHCRKILSWYELIPIISFIIQKGGCRHCRKKLLWQYPLVEILSGLIFIFTPLSIGAPLFSSRAIIWILIFLIFLLIAIIDFRQYIIPDQLNISLAVLGLFLINIKERVGDFGMFNGSFLEHYAALFGLRENIWLNHFFAALLGMFFFGLIIFLSRSRAMGWGDFKLIGPLGFIFGWPDILMIIFLSFIVGSICVLP</sequence>
<reference evidence="11" key="1">
    <citation type="submission" date="2017-09" db="EMBL/GenBank/DDBJ databases">
        <title>Depth-based differentiation of microbial function through sediment-hosted aquifers and enrichment of novel symbionts in the deep terrestrial subsurface.</title>
        <authorList>
            <person name="Probst A.J."/>
            <person name="Ladd B."/>
            <person name="Jarett J.K."/>
            <person name="Geller-Mcgrath D.E."/>
            <person name="Sieber C.M.K."/>
            <person name="Emerson J.B."/>
            <person name="Anantharaman K."/>
            <person name="Thomas B.C."/>
            <person name="Malmstrom R."/>
            <person name="Stieglmeier M."/>
            <person name="Klingl A."/>
            <person name="Woyke T."/>
            <person name="Ryan C.M."/>
            <person name="Banfield J.F."/>
        </authorList>
    </citation>
    <scope>NUCLEOTIDE SEQUENCE [LARGE SCALE GENOMIC DNA]</scope>
</reference>
<dbReference type="InterPro" id="IPR000045">
    <property type="entry name" value="Prepilin_IV_endopep_pep"/>
</dbReference>
<evidence type="ECO:0000256" key="5">
    <source>
        <dbReference type="ARBA" id="ARBA00022989"/>
    </source>
</evidence>
<dbReference type="GO" id="GO:0006465">
    <property type="term" value="P:signal peptide processing"/>
    <property type="evidence" value="ECO:0007669"/>
    <property type="project" value="TreeGrafter"/>
</dbReference>
<dbReference type="AlphaFoldDB" id="A0A2M7Q8N0"/>
<evidence type="ECO:0000313" key="10">
    <source>
        <dbReference type="EMBL" id="PIY59314.1"/>
    </source>
</evidence>
<dbReference type="PANTHER" id="PTHR30487:SF0">
    <property type="entry name" value="PREPILIN LEADER PEPTIDASE_N-METHYLTRANSFERASE-RELATED"/>
    <property type="match status" value="1"/>
</dbReference>
<keyword evidence="5 7" id="KW-1133">Transmembrane helix</keyword>
<dbReference type="Pfam" id="PF01478">
    <property type="entry name" value="Peptidase_A24"/>
    <property type="match status" value="1"/>
</dbReference>
<dbReference type="GO" id="GO:0004190">
    <property type="term" value="F:aspartic-type endopeptidase activity"/>
    <property type="evidence" value="ECO:0007669"/>
    <property type="project" value="InterPro"/>
</dbReference>
<feature type="transmembrane region" description="Helical" evidence="7">
    <location>
        <begin position="107"/>
        <end position="125"/>
    </location>
</feature>
<dbReference type="EMBL" id="PFKZ01000091">
    <property type="protein sequence ID" value="PIY59314.1"/>
    <property type="molecule type" value="Genomic_DNA"/>
</dbReference>
<feature type="domain" description="Prepilin peptidase A24 N-terminal" evidence="9">
    <location>
        <begin position="10"/>
        <end position="94"/>
    </location>
</feature>
<feature type="transmembrane region" description="Helical" evidence="7">
    <location>
        <begin position="217"/>
        <end position="239"/>
    </location>
</feature>
<feature type="domain" description="Prepilin type IV endopeptidase peptidase" evidence="8">
    <location>
        <begin position="112"/>
        <end position="238"/>
    </location>
</feature>
<protein>
    <recommendedName>
        <fullName evidence="12">Prepilin peptidase</fullName>
    </recommendedName>
</protein>
<evidence type="ECO:0000256" key="3">
    <source>
        <dbReference type="ARBA" id="ARBA00022475"/>
    </source>
</evidence>
<organism evidence="10 11">
    <name type="scientific">Candidatus Wolfebacteria bacterium CG_4_10_14_0_8_um_filter_37_11</name>
    <dbReference type="NCBI Taxonomy" id="1975062"/>
    <lineage>
        <taxon>Bacteria</taxon>
        <taxon>Candidatus Wolfeibacteriota</taxon>
    </lineage>
</organism>
<keyword evidence="6 7" id="KW-0472">Membrane</keyword>
<gene>
    <name evidence="10" type="ORF">COY96_02510</name>
</gene>
<evidence type="ECO:0008006" key="12">
    <source>
        <dbReference type="Google" id="ProtNLM"/>
    </source>
</evidence>
<keyword evidence="4 7" id="KW-0812">Transmembrane</keyword>